<comment type="caution">
    <text evidence="1">The sequence shown here is derived from an EMBL/GenBank/DDBJ whole genome shotgun (WGS) entry which is preliminary data.</text>
</comment>
<protein>
    <submittedName>
        <fullName evidence="1">Transposase</fullName>
    </submittedName>
</protein>
<dbReference type="Proteomes" id="UP000548867">
    <property type="component" value="Unassembled WGS sequence"/>
</dbReference>
<name>A0A7W6CJM6_9SPHN</name>
<dbReference type="AlphaFoldDB" id="A0A7W6CJM6"/>
<evidence type="ECO:0000313" key="1">
    <source>
        <dbReference type="EMBL" id="MBB3957783.1"/>
    </source>
</evidence>
<reference evidence="1 2" key="1">
    <citation type="submission" date="2020-08" db="EMBL/GenBank/DDBJ databases">
        <title>Genomic Encyclopedia of Type Strains, Phase IV (KMG-IV): sequencing the most valuable type-strain genomes for metagenomic binning, comparative biology and taxonomic classification.</title>
        <authorList>
            <person name="Goeker M."/>
        </authorList>
    </citation>
    <scope>NUCLEOTIDE SEQUENCE [LARGE SCALE GENOMIC DNA]</scope>
    <source>
        <strain evidence="1 2">DSM 27057</strain>
    </source>
</reference>
<proteinExistence type="predicted"/>
<accession>A0A7W6CJM6</accession>
<evidence type="ECO:0000313" key="2">
    <source>
        <dbReference type="Proteomes" id="UP000548867"/>
    </source>
</evidence>
<dbReference type="EMBL" id="JACIDX010000035">
    <property type="protein sequence ID" value="MBB3957783.1"/>
    <property type="molecule type" value="Genomic_DNA"/>
</dbReference>
<organism evidence="1 2">
    <name type="scientific">Novosphingobium sediminicola</name>
    <dbReference type="NCBI Taxonomy" id="563162"/>
    <lineage>
        <taxon>Bacteria</taxon>
        <taxon>Pseudomonadati</taxon>
        <taxon>Pseudomonadota</taxon>
        <taxon>Alphaproteobacteria</taxon>
        <taxon>Sphingomonadales</taxon>
        <taxon>Sphingomonadaceae</taxon>
        <taxon>Novosphingobium</taxon>
    </lineage>
</organism>
<gene>
    <name evidence="1" type="ORF">GGR38_004758</name>
</gene>
<keyword evidence="2" id="KW-1185">Reference proteome</keyword>
<sequence length="88" mass="9259">MLDMSADLGTPCVGLADQVRQSRTIMGVGRAGDPAVRVALFEAAHVVMTRVAKGSTLKTWAINVAKRRGAKGAKMALASKLGVILHQM</sequence>